<dbReference type="InterPro" id="IPR013760">
    <property type="entry name" value="Topo_IIA-like_dom_sf"/>
</dbReference>
<keyword evidence="5 7" id="KW-0238">DNA-binding</keyword>
<feature type="compositionally biased region" description="Polar residues" evidence="9">
    <location>
        <begin position="558"/>
        <end position="567"/>
    </location>
</feature>
<feature type="compositionally biased region" description="Basic and acidic residues" evidence="9">
    <location>
        <begin position="535"/>
        <end position="544"/>
    </location>
</feature>
<dbReference type="InterPro" id="IPR002205">
    <property type="entry name" value="Topo_IIA_dom_A"/>
</dbReference>
<dbReference type="GO" id="GO:0034335">
    <property type="term" value="F:DNA negative supercoiling activity"/>
    <property type="evidence" value="ECO:0007669"/>
    <property type="project" value="UniProtKB-ARBA"/>
</dbReference>
<dbReference type="Gene3D" id="3.30.1360.40">
    <property type="match status" value="1"/>
</dbReference>
<dbReference type="InterPro" id="IPR050220">
    <property type="entry name" value="Type_II_DNA_Topoisomerases"/>
</dbReference>
<proteinExistence type="inferred from homology"/>
<dbReference type="GO" id="GO:0009330">
    <property type="term" value="C:DNA topoisomerase type II (double strand cut, ATP-hydrolyzing) complex"/>
    <property type="evidence" value="ECO:0007669"/>
    <property type="project" value="TreeGrafter"/>
</dbReference>
<feature type="domain" description="Topo IIA-type catalytic" evidence="10">
    <location>
        <begin position="59"/>
        <end position="556"/>
    </location>
</feature>
<dbReference type="CDD" id="cd00187">
    <property type="entry name" value="TOP4c"/>
    <property type="match status" value="1"/>
</dbReference>
<reference evidence="11 12" key="1">
    <citation type="submission" date="2017-11" db="EMBL/GenBank/DDBJ databases">
        <title>Evolution of Phototrophy in the Chloroflexi Phylum Driven by Horizontal Gene Transfer.</title>
        <authorList>
            <person name="Ward L.M."/>
            <person name="Hemp J."/>
            <person name="Shih P.M."/>
            <person name="Mcglynn S.E."/>
            <person name="Fischer W."/>
        </authorList>
    </citation>
    <scope>NUCLEOTIDE SEQUENCE [LARGE SCALE GENOMIC DNA]</scope>
    <source>
        <strain evidence="11">JP3_7</strain>
    </source>
</reference>
<dbReference type="Gene3D" id="3.90.199.10">
    <property type="entry name" value="Topoisomerase II, domain 5"/>
    <property type="match status" value="1"/>
</dbReference>
<evidence type="ECO:0000256" key="5">
    <source>
        <dbReference type="ARBA" id="ARBA00023125"/>
    </source>
</evidence>
<evidence type="ECO:0000256" key="9">
    <source>
        <dbReference type="SAM" id="MobiDB-lite"/>
    </source>
</evidence>
<name>A0A2M8QDY0_9CHLR</name>
<dbReference type="Gene3D" id="2.120.10.90">
    <property type="entry name" value="DNA gyrase/topoisomerase IV, subunit A, C-terminal"/>
    <property type="match status" value="1"/>
</dbReference>
<keyword evidence="4 7" id="KW-0799">Topoisomerase</keyword>
<comment type="catalytic activity">
    <reaction evidence="1 7">
        <text>ATP-dependent breakage, passage and rejoining of double-stranded DNA.</text>
        <dbReference type="EC" id="5.6.2.2"/>
    </reaction>
</comment>
<dbReference type="PROSITE" id="PS52040">
    <property type="entry name" value="TOPO_IIA"/>
    <property type="match status" value="1"/>
</dbReference>
<evidence type="ECO:0000256" key="1">
    <source>
        <dbReference type="ARBA" id="ARBA00000185"/>
    </source>
</evidence>
<protein>
    <recommendedName>
        <fullName evidence="3">DNA topoisomerase (ATP-hydrolyzing)</fullName>
        <ecNumber evidence="3">5.6.2.2</ecNumber>
    </recommendedName>
</protein>
<evidence type="ECO:0000256" key="4">
    <source>
        <dbReference type="ARBA" id="ARBA00023029"/>
    </source>
</evidence>
<evidence type="ECO:0000256" key="8">
    <source>
        <dbReference type="SAM" id="Coils"/>
    </source>
</evidence>
<feature type="active site" description="O-(5'-phospho-DNA)-tyrosine intermediate" evidence="7">
    <location>
        <position position="147"/>
    </location>
</feature>
<dbReference type="PANTHER" id="PTHR43493">
    <property type="entry name" value="DNA GYRASE/TOPOISOMERASE SUBUNIT A"/>
    <property type="match status" value="1"/>
</dbReference>
<feature type="region of interest" description="Disordered" evidence="9">
    <location>
        <begin position="535"/>
        <end position="585"/>
    </location>
</feature>
<dbReference type="InterPro" id="IPR013758">
    <property type="entry name" value="Topo_IIA_A/C_ab"/>
</dbReference>
<dbReference type="InterPro" id="IPR013757">
    <property type="entry name" value="Topo_IIA_A_a_sf"/>
</dbReference>
<dbReference type="InterPro" id="IPR035516">
    <property type="entry name" value="Gyrase/topoIV_suA_C"/>
</dbReference>
<evidence type="ECO:0000313" key="11">
    <source>
        <dbReference type="EMBL" id="PJF48007.1"/>
    </source>
</evidence>
<sequence>MAKKQPPSTRNGNDGRVPVQGVIELEDNRFGRIRRTDINQEMQTSYLSYAMSVIVSRALPDARDGLKPVQRRILYVMYDTGLRPDAPYRKSARIVGDVLGKYHPHGDQSVYDAMARMAQDFSMRYPLVDGQGNFGSVDGDPPAAMRYTEARLSQPAMDLLGDLEKNTVDFTDNYDGTTREPTVLPAALPNLILNGATGIAVGMATSIPPHNLNEIVDAIAFIIDRIAAKRGAAKQLQQWLLPEAEVDVDELMQFVKGPDFPTGGIAFRYDDRVEGGDAIKSAYATGRGKITVQAKVHFEEGTRGRNHIVITELPYAVNKSALIERIADLVRDDKITGITDIHDESDRRGMRIVIDINKNDDPRQVLSALYKHTAMRTSFGVIMLALVNGEPRILPLRRMLQVFIEHRLLVIKRRSEFDLDEAKRRAHILEGLVKALDIIDQIIRLIRTSRDTEAARRGLIQRFQFSEVQAQAILDMPLRRLTQLDRKRLEEELAEKRKLIKYLEDLLKNPIKILGVIKEELQALKDKYGDSRRTTIVGRIEEGSKAGGQKAGTEGRRSTGSRQQAAGGTSGKAAPGNRQPAPRDFPLTAHELIGDEAAYVIIGQNGKIGRVSAPPRVTGAAEVAPAAIIRAYTKEMVYVIGASGKGVALNVGALPQEDVTRGQGVSLSAISAFPPDDGVAGAFAVDRAAVQKGDDEAGPYLVCATANGMVKRSAAGILPGVPGQVFTAIGIAEDDSVIGARLAQGHEDLMLFTQQGMAIRFRQDEVRPMGLPAAGVIGIKLGAGDIVTSLAVVDKANKAMEVVIGSTDGRAKRVALKEYPVQGRAGKGVLTAKLAKDATVADAVIAAPDDTIIYATFKNNAKSLKAKNLTRRGRPAGGDQAIALSGSDYLMRMVVVHE</sequence>
<dbReference type="Gene3D" id="1.10.268.10">
    <property type="entry name" value="Topoisomerase, domain 3"/>
    <property type="match status" value="1"/>
</dbReference>
<dbReference type="Proteomes" id="UP000230790">
    <property type="component" value="Unassembled WGS sequence"/>
</dbReference>
<evidence type="ECO:0000256" key="2">
    <source>
        <dbReference type="ARBA" id="ARBA00008263"/>
    </source>
</evidence>
<dbReference type="SUPFAM" id="SSF101904">
    <property type="entry name" value="GyrA/ParC C-terminal domain-like"/>
    <property type="match status" value="1"/>
</dbReference>
<dbReference type="EC" id="5.6.2.2" evidence="3"/>
<dbReference type="FunFam" id="1.10.268.10:FF:000001">
    <property type="entry name" value="DNA gyrase subunit A"/>
    <property type="match status" value="1"/>
</dbReference>
<dbReference type="SUPFAM" id="SSF56719">
    <property type="entry name" value="Type II DNA topoisomerase"/>
    <property type="match status" value="1"/>
</dbReference>
<dbReference type="GO" id="GO:0005524">
    <property type="term" value="F:ATP binding"/>
    <property type="evidence" value="ECO:0007669"/>
    <property type="project" value="InterPro"/>
</dbReference>
<accession>A0A2M8QDY0</accession>
<dbReference type="GO" id="GO:0005737">
    <property type="term" value="C:cytoplasm"/>
    <property type="evidence" value="ECO:0007669"/>
    <property type="project" value="TreeGrafter"/>
</dbReference>
<dbReference type="EMBL" id="PGTN01000027">
    <property type="protein sequence ID" value="PJF48007.1"/>
    <property type="molecule type" value="Genomic_DNA"/>
</dbReference>
<dbReference type="Pfam" id="PF03989">
    <property type="entry name" value="DNA_gyraseA_C"/>
    <property type="match status" value="3"/>
</dbReference>
<dbReference type="AlphaFoldDB" id="A0A2M8QDY0"/>
<dbReference type="Pfam" id="PF00521">
    <property type="entry name" value="DNA_topoisoIV"/>
    <property type="match status" value="1"/>
</dbReference>
<dbReference type="InterPro" id="IPR006691">
    <property type="entry name" value="GyrA/parC_rep"/>
</dbReference>
<dbReference type="PANTHER" id="PTHR43493:SF5">
    <property type="entry name" value="DNA GYRASE SUBUNIT A, CHLOROPLASTIC_MITOCHONDRIAL"/>
    <property type="match status" value="1"/>
</dbReference>
<comment type="caution">
    <text evidence="11">The sequence shown here is derived from an EMBL/GenBank/DDBJ whole genome shotgun (WGS) entry which is preliminary data.</text>
</comment>
<gene>
    <name evidence="11" type="ORF">CUN48_05725</name>
</gene>
<dbReference type="GO" id="GO:0003677">
    <property type="term" value="F:DNA binding"/>
    <property type="evidence" value="ECO:0007669"/>
    <property type="project" value="UniProtKB-UniRule"/>
</dbReference>
<keyword evidence="6 7" id="KW-0413">Isomerase</keyword>
<dbReference type="NCBIfam" id="NF004044">
    <property type="entry name" value="PRK05561.1"/>
    <property type="match status" value="1"/>
</dbReference>
<keyword evidence="8" id="KW-0175">Coiled coil</keyword>
<dbReference type="SMART" id="SM00434">
    <property type="entry name" value="TOP4c"/>
    <property type="match status" value="1"/>
</dbReference>
<dbReference type="GO" id="GO:0006265">
    <property type="term" value="P:DNA topological change"/>
    <property type="evidence" value="ECO:0007669"/>
    <property type="project" value="UniProtKB-UniRule"/>
</dbReference>
<evidence type="ECO:0000256" key="7">
    <source>
        <dbReference type="PROSITE-ProRule" id="PRU01384"/>
    </source>
</evidence>
<evidence type="ECO:0000256" key="6">
    <source>
        <dbReference type="ARBA" id="ARBA00023235"/>
    </source>
</evidence>
<evidence type="ECO:0000313" key="12">
    <source>
        <dbReference type="Proteomes" id="UP000230790"/>
    </source>
</evidence>
<evidence type="ECO:0000259" key="10">
    <source>
        <dbReference type="PROSITE" id="PS52040"/>
    </source>
</evidence>
<feature type="coiled-coil region" evidence="8">
    <location>
        <begin position="479"/>
        <end position="509"/>
    </location>
</feature>
<comment type="similarity">
    <text evidence="2">Belongs to the type II topoisomerase GyrA/ParC subunit family.</text>
</comment>
<organism evidence="11 12">
    <name type="scientific">Candidatus Thermofonsia Clade 3 bacterium</name>
    <dbReference type="NCBI Taxonomy" id="2364212"/>
    <lineage>
        <taxon>Bacteria</taxon>
        <taxon>Bacillati</taxon>
        <taxon>Chloroflexota</taxon>
        <taxon>Candidatus Thermofontia</taxon>
        <taxon>Candidatus Thermofonsia Clade 3</taxon>
    </lineage>
</organism>
<evidence type="ECO:0000256" key="3">
    <source>
        <dbReference type="ARBA" id="ARBA00012895"/>
    </source>
</evidence>
<dbReference type="FunFam" id="3.30.1360.40:FF:000002">
    <property type="entry name" value="DNA gyrase subunit A"/>
    <property type="match status" value="1"/>
</dbReference>